<comment type="caution">
    <text evidence="8">The sequence shown here is derived from an EMBL/GenBank/DDBJ whole genome shotgun (WGS) entry which is preliminary data.</text>
</comment>
<dbReference type="RefSeq" id="WP_239894648.1">
    <property type="nucleotide sequence ID" value="NZ_JAJAXH010000056.1"/>
</dbReference>
<evidence type="ECO:0000313" key="9">
    <source>
        <dbReference type="Proteomes" id="UP001200247"/>
    </source>
</evidence>
<dbReference type="AlphaFoldDB" id="A0ABD4SX24"/>
<evidence type="ECO:0000256" key="4">
    <source>
        <dbReference type="ARBA" id="ARBA00022695"/>
    </source>
</evidence>
<dbReference type="PROSITE" id="PS52018">
    <property type="entry name" value="DART"/>
    <property type="match status" value="1"/>
</dbReference>
<comment type="similarity">
    <text evidence="6">Belongs to the DarT ADP-ribosyltransferase family.</text>
</comment>
<evidence type="ECO:0000256" key="1">
    <source>
        <dbReference type="ARBA" id="ARBA00022649"/>
    </source>
</evidence>
<keyword evidence="3 6" id="KW-0808">Transferase</keyword>
<feature type="active site" description="Proton acceptor" evidence="6">
    <location>
        <position position="53"/>
    </location>
</feature>
<dbReference type="GO" id="GO:0016779">
    <property type="term" value="F:nucleotidyltransferase activity"/>
    <property type="evidence" value="ECO:0007669"/>
    <property type="project" value="UniProtKB-UniRule"/>
</dbReference>
<feature type="active site" evidence="6">
    <location>
        <position position="162"/>
    </location>
</feature>
<organism evidence="8 9">
    <name type="scientific">Laribacter hongkongensis</name>
    <dbReference type="NCBI Taxonomy" id="168471"/>
    <lineage>
        <taxon>Bacteria</taxon>
        <taxon>Pseudomonadati</taxon>
        <taxon>Pseudomonadota</taxon>
        <taxon>Betaproteobacteria</taxon>
        <taxon>Neisseriales</taxon>
        <taxon>Aquaspirillaceae</taxon>
        <taxon>Laribacter</taxon>
    </lineage>
</organism>
<keyword evidence="1 6" id="KW-1277">Toxin-antitoxin system</keyword>
<dbReference type="GO" id="GO:0016757">
    <property type="term" value="F:glycosyltransferase activity"/>
    <property type="evidence" value="ECO:0007669"/>
    <property type="project" value="UniProtKB-UniRule"/>
</dbReference>
<proteinExistence type="inferred from homology"/>
<feature type="binding site" evidence="6">
    <location>
        <position position="53"/>
    </location>
    <ligand>
        <name>NAD(+)</name>
        <dbReference type="ChEBI" id="CHEBI:57540"/>
    </ligand>
</feature>
<evidence type="ECO:0000256" key="2">
    <source>
        <dbReference type="ARBA" id="ARBA00022676"/>
    </source>
</evidence>
<evidence type="ECO:0000256" key="3">
    <source>
        <dbReference type="ARBA" id="ARBA00022679"/>
    </source>
</evidence>
<dbReference type="GO" id="GO:0003677">
    <property type="term" value="F:DNA binding"/>
    <property type="evidence" value="ECO:0007669"/>
    <property type="project" value="UniProtKB-UniRule"/>
</dbReference>
<evidence type="ECO:0000256" key="6">
    <source>
        <dbReference type="PROSITE-ProRule" id="PRU01362"/>
    </source>
</evidence>
<gene>
    <name evidence="8" type="ORF">LH440_15975</name>
</gene>
<evidence type="ECO:0000256" key="5">
    <source>
        <dbReference type="ARBA" id="ARBA00023125"/>
    </source>
</evidence>
<name>A0ABD4SX24_9NEIS</name>
<keyword evidence="4 6" id="KW-0548">Nucleotidyltransferase</keyword>
<protein>
    <submittedName>
        <fullName evidence="8">DUF4433 domain-containing protein</fullName>
    </submittedName>
</protein>
<keyword evidence="5 6" id="KW-0238">DNA-binding</keyword>
<evidence type="ECO:0000259" key="7">
    <source>
        <dbReference type="PROSITE" id="PS52018"/>
    </source>
</evidence>
<dbReference type="Proteomes" id="UP001200247">
    <property type="component" value="Unassembled WGS sequence"/>
</dbReference>
<dbReference type="EMBL" id="JAJAXM010000054">
    <property type="protein sequence ID" value="MCG9027364.1"/>
    <property type="molecule type" value="Genomic_DNA"/>
</dbReference>
<evidence type="ECO:0000313" key="8">
    <source>
        <dbReference type="EMBL" id="MCG9027364.1"/>
    </source>
</evidence>
<feature type="binding site" evidence="6">
    <location>
        <begin position="12"/>
        <end position="14"/>
    </location>
    <ligand>
        <name>NAD(+)</name>
        <dbReference type="ChEBI" id="CHEBI:57540"/>
    </ligand>
</feature>
<comment type="catalytic activity">
    <reaction evidence="6">
        <text>a thymidine in DNA + NAD(+) = an N-(ADP-alpha-D-ribosyl)-thymidine in DNA + nicotinamide + H(+)</text>
        <dbReference type="Rhea" id="RHEA:71651"/>
        <dbReference type="Rhea" id="RHEA-COMP:13556"/>
        <dbReference type="Rhea" id="RHEA-COMP:18051"/>
        <dbReference type="ChEBI" id="CHEBI:15378"/>
        <dbReference type="ChEBI" id="CHEBI:17154"/>
        <dbReference type="ChEBI" id="CHEBI:57540"/>
        <dbReference type="ChEBI" id="CHEBI:137386"/>
        <dbReference type="ChEBI" id="CHEBI:191199"/>
    </reaction>
</comment>
<dbReference type="Pfam" id="PF14487">
    <property type="entry name" value="DarT"/>
    <property type="match status" value="1"/>
</dbReference>
<dbReference type="InterPro" id="IPR029494">
    <property type="entry name" value="DarT"/>
</dbReference>
<keyword evidence="2 6" id="KW-0328">Glycosyltransferase</keyword>
<accession>A0ABD4SX24</accession>
<reference evidence="8 9" key="1">
    <citation type="submission" date="2021-10" db="EMBL/GenBank/DDBJ databases">
        <title>Whole-genome sequencing analysis of Laribacter hongkongensis: virulence gene profiles, carbohydrate-active enzyme prediction, and antimicrobial resistance characterization.</title>
        <authorList>
            <person name="Yuan P."/>
            <person name="Zhan Y."/>
            <person name="Chen D."/>
        </authorList>
    </citation>
    <scope>NUCLEOTIDE SEQUENCE [LARGE SCALE GENOMIC DNA]</scope>
    <source>
        <strain evidence="8 9">W67</strain>
    </source>
</reference>
<feature type="domain" description="DarT" evidence="7">
    <location>
        <begin position="8"/>
        <end position="209"/>
    </location>
</feature>
<sequence>MHIDLNKIRLFHITDISNLPSIVSNGGIFSDAAMRIAHADHSVIGYGDIKDRRLNQITVSCCDNRYVGEFVPFYYCPRSPMLYTINMGNTGRQPGCQKDIVHLVTTAIAGMSTGRDWAISDGNAGAFYTSFYNSPDSLINLNWEVINSNDWGGNRRNQKSSEFLVAEYFPWSEIKGIGCYNQEALERVKSAIANSPHNVPVRVLSDWYY</sequence>
<comment type="caution">
    <text evidence="6">Lacks conserved residue(s) required for the propagation of feature annotation.</text>
</comment>